<evidence type="ECO:0008006" key="4">
    <source>
        <dbReference type="Google" id="ProtNLM"/>
    </source>
</evidence>
<dbReference type="Proteomes" id="UP001371218">
    <property type="component" value="Unassembled WGS sequence"/>
</dbReference>
<dbReference type="RefSeq" id="WP_341425256.1">
    <property type="nucleotide sequence ID" value="NZ_JBBUTG010000004.1"/>
</dbReference>
<feature type="chain" id="PRO_5046906771" description="Thioredoxin domain-containing protein" evidence="1">
    <location>
        <begin position="23"/>
        <end position="291"/>
    </location>
</feature>
<accession>A0ABU9BQV5</accession>
<feature type="signal peptide" evidence="1">
    <location>
        <begin position="1"/>
        <end position="22"/>
    </location>
</feature>
<dbReference type="EMBL" id="JBBUTG010000004">
    <property type="protein sequence ID" value="MEK8030883.1"/>
    <property type="molecule type" value="Genomic_DNA"/>
</dbReference>
<name>A0ABU9BQV5_9BURK</name>
<evidence type="ECO:0000256" key="1">
    <source>
        <dbReference type="SAM" id="SignalP"/>
    </source>
</evidence>
<proteinExistence type="predicted"/>
<protein>
    <recommendedName>
        <fullName evidence="4">Thioredoxin domain-containing protein</fullName>
    </recommendedName>
</protein>
<keyword evidence="3" id="KW-1185">Reference proteome</keyword>
<dbReference type="InterPro" id="IPR036249">
    <property type="entry name" value="Thioredoxin-like_sf"/>
</dbReference>
<evidence type="ECO:0000313" key="3">
    <source>
        <dbReference type="Proteomes" id="UP001371218"/>
    </source>
</evidence>
<comment type="caution">
    <text evidence="2">The sequence shown here is derived from an EMBL/GenBank/DDBJ whole genome shotgun (WGS) entry which is preliminary data.</text>
</comment>
<reference evidence="2 3" key="1">
    <citation type="submission" date="2024-04" db="EMBL/GenBank/DDBJ databases">
        <title>Novel species of the genus Ideonella isolated from streams.</title>
        <authorList>
            <person name="Lu H."/>
        </authorList>
    </citation>
    <scope>NUCLEOTIDE SEQUENCE [LARGE SCALE GENOMIC DNA]</scope>
    <source>
        <strain evidence="2 3">DXS29W</strain>
    </source>
</reference>
<evidence type="ECO:0000313" key="2">
    <source>
        <dbReference type="EMBL" id="MEK8030883.1"/>
    </source>
</evidence>
<organism evidence="2 3">
    <name type="scientific">Ideonella lacteola</name>
    <dbReference type="NCBI Taxonomy" id="2984193"/>
    <lineage>
        <taxon>Bacteria</taxon>
        <taxon>Pseudomonadati</taxon>
        <taxon>Pseudomonadota</taxon>
        <taxon>Betaproteobacteria</taxon>
        <taxon>Burkholderiales</taxon>
        <taxon>Sphaerotilaceae</taxon>
        <taxon>Ideonella</taxon>
    </lineage>
</organism>
<sequence length="291" mass="32424">MKSLLAVIAAVIYLLYGLPVEAATAEAAPTSVCSKAFMLATDKTPEEHLHCLSSLKKQDKKLRLFKDRDLDQMISAVYKRSMLTGSSADADTMRILVEEGKRRHPRDHSADDLIFGTLLAAGRVEDAEKAPFEHAPTISREPLPPSALISGHSRYWAIEEDPFKLVEGQVDLRSGIHVVVYAAPGCHFCEAASQDIAKNEALGALFRSRSIWINVPNSNYAVDYYQTWQIDKYSYPMNIVFDRSGWPSRNLGATPYFFLMKDGQVVGTLLGWQEGSMTKLVKLLSENQLLN</sequence>
<dbReference type="SUPFAM" id="SSF52833">
    <property type="entry name" value="Thioredoxin-like"/>
    <property type="match status" value="1"/>
</dbReference>
<keyword evidence="1" id="KW-0732">Signal</keyword>
<gene>
    <name evidence="2" type="ORF">AACH06_08670</name>
</gene>